<dbReference type="EMBL" id="UGYW01000002">
    <property type="protein sequence ID" value="SUJ26667.1"/>
    <property type="molecule type" value="Genomic_DNA"/>
</dbReference>
<keyword evidence="6 8" id="KW-1133">Transmembrane helix</keyword>
<protein>
    <submittedName>
        <fullName evidence="9">Iron(III)-hydroxamate import system permease protein fhuB</fullName>
    </submittedName>
</protein>
<feature type="transmembrane region" description="Helical" evidence="8">
    <location>
        <begin position="71"/>
        <end position="90"/>
    </location>
</feature>
<dbReference type="GO" id="GO:0005886">
    <property type="term" value="C:plasma membrane"/>
    <property type="evidence" value="ECO:0007669"/>
    <property type="project" value="UniProtKB-SubCell"/>
</dbReference>
<feature type="transmembrane region" description="Helical" evidence="8">
    <location>
        <begin position="263"/>
        <end position="283"/>
    </location>
</feature>
<evidence type="ECO:0000256" key="2">
    <source>
        <dbReference type="ARBA" id="ARBA00007935"/>
    </source>
</evidence>
<organism evidence="9 10">
    <name type="scientific">Sphingobacterium spiritivorum</name>
    <name type="common">Flavobacterium spiritivorum</name>
    <dbReference type="NCBI Taxonomy" id="258"/>
    <lineage>
        <taxon>Bacteria</taxon>
        <taxon>Pseudomonadati</taxon>
        <taxon>Bacteroidota</taxon>
        <taxon>Sphingobacteriia</taxon>
        <taxon>Sphingobacteriales</taxon>
        <taxon>Sphingobacteriaceae</taxon>
        <taxon>Sphingobacterium</taxon>
    </lineage>
</organism>
<evidence type="ECO:0000256" key="5">
    <source>
        <dbReference type="ARBA" id="ARBA00022692"/>
    </source>
</evidence>
<evidence type="ECO:0000256" key="7">
    <source>
        <dbReference type="ARBA" id="ARBA00023136"/>
    </source>
</evidence>
<dbReference type="Pfam" id="PF01032">
    <property type="entry name" value="FecCD"/>
    <property type="match status" value="1"/>
</dbReference>
<accession>A0A380CQL5</accession>
<reference evidence="9 10" key="1">
    <citation type="submission" date="2018-06" db="EMBL/GenBank/DDBJ databases">
        <authorList>
            <consortium name="Pathogen Informatics"/>
            <person name="Doyle S."/>
        </authorList>
    </citation>
    <scope>NUCLEOTIDE SEQUENCE [LARGE SCALE GENOMIC DNA]</scope>
    <source>
        <strain evidence="9 10">NCTC11388</strain>
    </source>
</reference>
<feature type="transmembrane region" description="Helical" evidence="8">
    <location>
        <begin position="129"/>
        <end position="154"/>
    </location>
</feature>
<feature type="transmembrane region" description="Helical" evidence="8">
    <location>
        <begin position="6"/>
        <end position="26"/>
    </location>
</feature>
<evidence type="ECO:0000256" key="3">
    <source>
        <dbReference type="ARBA" id="ARBA00022448"/>
    </source>
</evidence>
<dbReference type="Proteomes" id="UP000254893">
    <property type="component" value="Unassembled WGS sequence"/>
</dbReference>
<dbReference type="InterPro" id="IPR000522">
    <property type="entry name" value="ABC_transptr_permease_BtuC"/>
</dbReference>
<evidence type="ECO:0000313" key="9">
    <source>
        <dbReference type="EMBL" id="SUJ26667.1"/>
    </source>
</evidence>
<dbReference type="SUPFAM" id="SSF81345">
    <property type="entry name" value="ABC transporter involved in vitamin B12 uptake, BtuC"/>
    <property type="match status" value="1"/>
</dbReference>
<evidence type="ECO:0000256" key="1">
    <source>
        <dbReference type="ARBA" id="ARBA00004651"/>
    </source>
</evidence>
<dbReference type="AlphaFoldDB" id="A0A380CQL5"/>
<evidence type="ECO:0000256" key="6">
    <source>
        <dbReference type="ARBA" id="ARBA00022989"/>
    </source>
</evidence>
<keyword evidence="7 8" id="KW-0472">Membrane</keyword>
<comment type="subcellular location">
    <subcellularLocation>
        <location evidence="1">Cell membrane</location>
        <topology evidence="1">Multi-pass membrane protein</topology>
    </subcellularLocation>
</comment>
<dbReference type="GO" id="GO:0033214">
    <property type="term" value="P:siderophore-iron import into cell"/>
    <property type="evidence" value="ECO:0007669"/>
    <property type="project" value="TreeGrafter"/>
</dbReference>
<feature type="transmembrane region" description="Helical" evidence="8">
    <location>
        <begin position="38"/>
        <end position="59"/>
    </location>
</feature>
<dbReference type="CDD" id="cd06550">
    <property type="entry name" value="TM_ABC_iron-siderophores_like"/>
    <property type="match status" value="1"/>
</dbReference>
<feature type="transmembrane region" description="Helical" evidence="8">
    <location>
        <begin position="102"/>
        <end position="123"/>
    </location>
</feature>
<dbReference type="GO" id="GO:0022857">
    <property type="term" value="F:transmembrane transporter activity"/>
    <property type="evidence" value="ECO:0007669"/>
    <property type="project" value="InterPro"/>
</dbReference>
<keyword evidence="5 8" id="KW-0812">Transmembrane</keyword>
<evidence type="ECO:0000313" key="10">
    <source>
        <dbReference type="Proteomes" id="UP000254893"/>
    </source>
</evidence>
<evidence type="ECO:0000256" key="8">
    <source>
        <dbReference type="SAM" id="Phobius"/>
    </source>
</evidence>
<dbReference type="PANTHER" id="PTHR30472">
    <property type="entry name" value="FERRIC ENTEROBACTIN TRANSPORT SYSTEM PERMEASE PROTEIN"/>
    <property type="match status" value="1"/>
</dbReference>
<feature type="transmembrane region" description="Helical" evidence="8">
    <location>
        <begin position="175"/>
        <end position="192"/>
    </location>
</feature>
<dbReference type="Gene3D" id="1.10.3470.10">
    <property type="entry name" value="ABC transporter involved in vitamin B12 uptake, BtuC"/>
    <property type="match status" value="1"/>
</dbReference>
<name>A0A380CQL5_SPHSI</name>
<feature type="transmembrane region" description="Helical" evidence="8">
    <location>
        <begin position="223"/>
        <end position="251"/>
    </location>
</feature>
<dbReference type="PANTHER" id="PTHR30472:SF19">
    <property type="entry name" value="PETROBACTIN IMPORT SYSTEM PERMEASE PROTEIN YCLO"/>
    <property type="match status" value="1"/>
</dbReference>
<sequence>MKQQSRIWIMLALFATLIVLFLFYDMGRNIDYVLPRRAIRLATIIVVGISVAYSSMIFQTITNNKILTPSIMGYESIFILFQTIIVFVYGDKTFQVISQTDNFFYAILLMLFFSWVMYMLIFGKGKRNIYHLLLIGLILGTLFQTLSQFMQIVIDPNEFSVIEGYMFVSFNKMNSSLLLIASVVLLATLLWAQRYVKYLDVIALGREHAVNLGLDYNRLIKRYMLIISLLVSVSTALVGPVTFLGILVTNLTYELIPSSRHKVIIWICGLIACIALLAGQFMVEHVFNFSTTVSIVINFAGGVYFMYLILKSRKRL</sequence>
<keyword evidence="4" id="KW-1003">Cell membrane</keyword>
<proteinExistence type="inferred from homology"/>
<dbReference type="InterPro" id="IPR037294">
    <property type="entry name" value="ABC_BtuC-like"/>
</dbReference>
<evidence type="ECO:0000256" key="4">
    <source>
        <dbReference type="ARBA" id="ARBA00022475"/>
    </source>
</evidence>
<comment type="similarity">
    <text evidence="2">Belongs to the binding-protein-dependent transport system permease family. FecCD subfamily.</text>
</comment>
<feature type="transmembrane region" description="Helical" evidence="8">
    <location>
        <begin position="289"/>
        <end position="310"/>
    </location>
</feature>
<keyword evidence="3" id="KW-0813">Transport</keyword>
<gene>
    <name evidence="9" type="primary">fhuB</name>
    <name evidence="9" type="ORF">NCTC11388_03998</name>
</gene>
<dbReference type="RefSeq" id="WP_115171361.1">
    <property type="nucleotide sequence ID" value="NZ_UGYW01000002.1"/>
</dbReference>